<dbReference type="InterPro" id="IPR027417">
    <property type="entry name" value="P-loop_NTPase"/>
</dbReference>
<dbReference type="GO" id="GO:0043139">
    <property type="term" value="F:5'-3' DNA helicase activity"/>
    <property type="evidence" value="ECO:0007669"/>
    <property type="project" value="TreeGrafter"/>
</dbReference>
<evidence type="ECO:0000256" key="8">
    <source>
        <dbReference type="ARBA" id="ARBA00022723"/>
    </source>
</evidence>
<comment type="cofactor">
    <cofactor evidence="1">
        <name>[4Fe-4S] cluster</name>
        <dbReference type="ChEBI" id="CHEBI:49883"/>
    </cofactor>
</comment>
<feature type="domain" description="DNA2/NAM7 helicase helicase" evidence="23">
    <location>
        <begin position="895"/>
        <end position="991"/>
    </location>
</feature>
<evidence type="ECO:0000256" key="19">
    <source>
        <dbReference type="ARBA" id="ARBA00023268"/>
    </source>
</evidence>
<dbReference type="Gene3D" id="2.40.30.270">
    <property type="match status" value="1"/>
</dbReference>
<gene>
    <name evidence="25" type="ORF">KQX54_016762</name>
</gene>
<feature type="compositionally biased region" description="Polar residues" evidence="21">
    <location>
        <begin position="66"/>
        <end position="79"/>
    </location>
</feature>
<evidence type="ECO:0000259" key="24">
    <source>
        <dbReference type="Pfam" id="PF13087"/>
    </source>
</evidence>
<dbReference type="Proteomes" id="UP000826195">
    <property type="component" value="Unassembled WGS sequence"/>
</dbReference>
<evidence type="ECO:0000256" key="10">
    <source>
        <dbReference type="ARBA" id="ARBA00022763"/>
    </source>
</evidence>
<reference evidence="25 26" key="1">
    <citation type="journal article" date="2021" name="J. Hered.">
        <title>A chromosome-level genome assembly of the parasitoid wasp, Cotesia glomerata (Hymenoptera: Braconidae).</title>
        <authorList>
            <person name="Pinto B.J."/>
            <person name="Weis J.J."/>
            <person name="Gamble T."/>
            <person name="Ode P.J."/>
            <person name="Paul R."/>
            <person name="Zaspel J.M."/>
        </authorList>
    </citation>
    <scope>NUCLEOTIDE SEQUENCE [LARGE SCALE GENOMIC DNA]</scope>
    <source>
        <strain evidence="25">CgM1</strain>
    </source>
</reference>
<proteinExistence type="inferred from homology"/>
<dbReference type="GO" id="GO:0051539">
    <property type="term" value="F:4 iron, 4 sulfur cluster binding"/>
    <property type="evidence" value="ECO:0007669"/>
    <property type="project" value="UniProtKB-KW"/>
</dbReference>
<dbReference type="Pfam" id="PF13086">
    <property type="entry name" value="AAA_11"/>
    <property type="match status" value="2"/>
</dbReference>
<dbReference type="Gene3D" id="3.90.320.10">
    <property type="match status" value="1"/>
</dbReference>
<feature type="compositionally biased region" description="Basic and acidic residues" evidence="21">
    <location>
        <begin position="210"/>
        <end position="224"/>
    </location>
</feature>
<dbReference type="PANTHER" id="PTHR43788:SF8">
    <property type="entry name" value="DNA-BINDING PROTEIN SMUBP-2"/>
    <property type="match status" value="1"/>
</dbReference>
<dbReference type="CDD" id="cd18041">
    <property type="entry name" value="DEXXQc_DNA2"/>
    <property type="match status" value="1"/>
</dbReference>
<keyword evidence="13" id="KW-0067">ATP-binding</keyword>
<feature type="compositionally biased region" description="Basic and acidic residues" evidence="21">
    <location>
        <begin position="160"/>
        <end position="171"/>
    </location>
</feature>
<dbReference type="InterPro" id="IPR041679">
    <property type="entry name" value="DNA2/NAM7-like_C"/>
</dbReference>
<dbReference type="GO" id="GO:0017116">
    <property type="term" value="F:single-stranded DNA helicase activity"/>
    <property type="evidence" value="ECO:0007669"/>
    <property type="project" value="InterPro"/>
</dbReference>
<dbReference type="Pfam" id="PF08696">
    <property type="entry name" value="Dna2"/>
    <property type="match status" value="1"/>
</dbReference>
<evidence type="ECO:0000256" key="20">
    <source>
        <dbReference type="ARBA" id="ARBA00047995"/>
    </source>
</evidence>
<feature type="region of interest" description="Disordered" evidence="21">
    <location>
        <begin position="53"/>
        <end position="224"/>
    </location>
</feature>
<evidence type="ECO:0000259" key="23">
    <source>
        <dbReference type="Pfam" id="PF13086"/>
    </source>
</evidence>
<comment type="catalytic activity">
    <reaction evidence="20">
        <text>ATP + H2O = ADP + phosphate + H(+)</text>
        <dbReference type="Rhea" id="RHEA:13065"/>
        <dbReference type="ChEBI" id="CHEBI:15377"/>
        <dbReference type="ChEBI" id="CHEBI:15378"/>
        <dbReference type="ChEBI" id="CHEBI:30616"/>
        <dbReference type="ChEBI" id="CHEBI:43474"/>
        <dbReference type="ChEBI" id="CHEBI:456216"/>
        <dbReference type="EC" id="3.6.4.12"/>
    </reaction>
</comment>
<evidence type="ECO:0000313" key="25">
    <source>
        <dbReference type="EMBL" id="KAH0549988.1"/>
    </source>
</evidence>
<dbReference type="EC" id="3.6.4.12" evidence="4"/>
<evidence type="ECO:0000256" key="14">
    <source>
        <dbReference type="ARBA" id="ARBA00023004"/>
    </source>
</evidence>
<keyword evidence="7" id="KW-0540">Nuclease</keyword>
<dbReference type="GO" id="GO:0046872">
    <property type="term" value="F:metal ion binding"/>
    <property type="evidence" value="ECO:0007669"/>
    <property type="project" value="UniProtKB-KW"/>
</dbReference>
<sequence>MNKRQREMDDYDSGRSKIHKFSTTPSNSHNNVVDLTNDIHGMDKYNKFTALLDESSSDDENNDNNIDTSFDNQPVSSSKAILDLKNGNGEDKFTKFTALLDESSNDEVDNDNEEKQSNNNQPVSSNKTHLNEKDGKSEDQYTKFTALLDDSSTDDDDDHGAERKSNNKDKVPVSSIEKNLAKNDVPKKDEYNNFTRLLDESSSDDDNNENVEKKSPDEEQHVDVNDSALITELLSQFSDDDDEDSSYLDSGRGASLALTNQTISSLSAPTKSFSDKQNQLVAQDSDLITDLDAEDGLGDFFDDWDDNDGGKKLTLDLTQFKRCKIIEIKRLLKYTRVVVEEIESAERAEVLCSQNWQDTKFVIDEPVMVKAIKSFDEWVVNNDSGMFVTQADTLVSGTSVVQGIFCERQGILAQKFNGINCLPNIPANDMSMSCGVIVHELLQTALCNEIYDLQGIRQLLNNILKQPRIILLVYCSNLSTKNIKELVDEYIYMIHQFMERYLIGKKPDHENDKEFNGIIECIRDVEENVWLPSLGVKGKIDVTVDVRVNKKLKTVPLEIKTGRASYSAEHKGQLYLYSMMLNSLGLDVNSGLLLYIKENRMEEIMSTRHEQRDLILLRNSIAYYLSRQPFVTETIDNNGKTVKDWRLPDLPEPISFANACKKCTYNSVCCLFAKKNPNPELSESHPHVKLTEKALQHLTDDHIHYIMAWISMLQMEESYNRTAAGNRVIWSQKPIEREAQRMCLSYLTLVKPVVKEEDNSYIHTFVRGELKDKDVELPVKDFTQVFSKEVYVMVNTCLRVNIITGYVAEVSKDSISVELEKDISRWSTAEFYHLDVVATASTPYRVLGTLATLLVDNDITRKLRKMIIDRQPASFSSEVPTRLSFGEPAKILNTLNKYQQEALIAAICTNDYVLIKGMPGTGKTQTLVALIRILVHLGHSVLITAHTHVAVDNILIKLKEKDNEIDFLRLGTKNRVHPSLYSKTDEVFISKCNSVEILDSQFQKKKIVAVTCLGASHPLLSRRMFDYCLVDECTQALQPVLLRPLFNADKYVLVGDPEQLPAVIRYHEARTMMSKLGMNETMFSRLDSVNNTRTLKKQYRMNQKIMDLANKLTYNGELIIGNDQVANATLRFTNKKVVESSEGWVKKALSCDLEDAVIMLDTEVTYNLRLNMTSSDVPEDEVTRCVNYCEAAIILKLLNVLSEAGIESTEIGVIAPFTAQVSLLKRLIENKIEINTVDQYQGRDKSVIIFSCTRSDRREFKKKVTDYEVLNDHTRINVALTRAKHKLIIIGDRQSLVRFDPFEKLFNILTDEILVLKPDCNDFAWNNLSKFIPKQEILSYV</sequence>
<dbReference type="SUPFAM" id="SSF52540">
    <property type="entry name" value="P-loop containing nucleoside triphosphate hydrolases"/>
    <property type="match status" value="1"/>
</dbReference>
<evidence type="ECO:0000256" key="18">
    <source>
        <dbReference type="ARBA" id="ARBA00023242"/>
    </source>
</evidence>
<evidence type="ECO:0000256" key="5">
    <source>
        <dbReference type="ARBA" id="ARBA00022485"/>
    </source>
</evidence>
<dbReference type="GO" id="GO:0004518">
    <property type="term" value="F:nuclease activity"/>
    <property type="evidence" value="ECO:0007669"/>
    <property type="project" value="UniProtKB-KW"/>
</dbReference>
<feature type="compositionally biased region" description="Basic and acidic residues" evidence="21">
    <location>
        <begin position="129"/>
        <end position="141"/>
    </location>
</feature>
<evidence type="ECO:0000256" key="16">
    <source>
        <dbReference type="ARBA" id="ARBA00023125"/>
    </source>
</evidence>
<dbReference type="GO" id="GO:0003677">
    <property type="term" value="F:DNA binding"/>
    <property type="evidence" value="ECO:0007669"/>
    <property type="project" value="UniProtKB-KW"/>
</dbReference>
<keyword evidence="18" id="KW-0539">Nucleus</keyword>
<keyword evidence="16" id="KW-0238">DNA-binding</keyword>
<dbReference type="GO" id="GO:0006281">
    <property type="term" value="P:DNA repair"/>
    <property type="evidence" value="ECO:0007669"/>
    <property type="project" value="UniProtKB-KW"/>
</dbReference>
<dbReference type="InterPro" id="IPR047187">
    <property type="entry name" value="SF1_C_Upf1"/>
</dbReference>
<keyword evidence="11" id="KW-0378">Hydrolase</keyword>
<dbReference type="InterPro" id="IPR050534">
    <property type="entry name" value="Coronavir_polyprotein_1ab"/>
</dbReference>
<dbReference type="Pfam" id="PF13087">
    <property type="entry name" value="AAA_12"/>
    <property type="match status" value="1"/>
</dbReference>
<dbReference type="GO" id="GO:0005737">
    <property type="term" value="C:cytoplasm"/>
    <property type="evidence" value="ECO:0007669"/>
    <property type="project" value="TreeGrafter"/>
</dbReference>
<feature type="domain" description="DNA2/NAM7 helicase helicase" evidence="23">
    <location>
        <begin position="1001"/>
        <end position="1064"/>
    </location>
</feature>
<protein>
    <recommendedName>
        <fullName evidence="4">DNA helicase</fullName>
        <ecNumber evidence="4">3.6.4.12</ecNumber>
    </recommendedName>
</protein>
<evidence type="ECO:0000313" key="26">
    <source>
        <dbReference type="Proteomes" id="UP000826195"/>
    </source>
</evidence>
<dbReference type="InterPro" id="IPR041677">
    <property type="entry name" value="DNA2/NAM7_AAA_11"/>
</dbReference>
<keyword evidence="12" id="KW-0347">Helicase</keyword>
<feature type="compositionally biased region" description="Polar residues" evidence="21">
    <location>
        <begin position="117"/>
        <end position="128"/>
    </location>
</feature>
<evidence type="ECO:0000256" key="4">
    <source>
        <dbReference type="ARBA" id="ARBA00012551"/>
    </source>
</evidence>
<keyword evidence="6" id="KW-0235">DNA replication</keyword>
<evidence type="ECO:0000256" key="6">
    <source>
        <dbReference type="ARBA" id="ARBA00022705"/>
    </source>
</evidence>
<evidence type="ECO:0000256" key="3">
    <source>
        <dbReference type="ARBA" id="ARBA00007913"/>
    </source>
</evidence>
<keyword evidence="5" id="KW-0004">4Fe-4S</keyword>
<evidence type="ECO:0000256" key="21">
    <source>
        <dbReference type="SAM" id="MobiDB-lite"/>
    </source>
</evidence>
<keyword evidence="19" id="KW-0511">Multifunctional enzyme</keyword>
<keyword evidence="9" id="KW-0547">Nucleotide-binding</keyword>
<evidence type="ECO:0000256" key="12">
    <source>
        <dbReference type="ARBA" id="ARBA00022806"/>
    </source>
</evidence>
<dbReference type="CDD" id="cd18808">
    <property type="entry name" value="SF1_C_Upf1"/>
    <property type="match status" value="1"/>
</dbReference>
<evidence type="ECO:0000256" key="11">
    <source>
        <dbReference type="ARBA" id="ARBA00022801"/>
    </source>
</evidence>
<comment type="similarity">
    <text evidence="3">Belongs to the DNA2/NAM7 helicase family.</text>
</comment>
<dbReference type="GO" id="GO:0005524">
    <property type="term" value="F:ATP binding"/>
    <property type="evidence" value="ECO:0007669"/>
    <property type="project" value="UniProtKB-KW"/>
</dbReference>
<comment type="subcellular location">
    <subcellularLocation>
        <location evidence="2">Nucleus</location>
    </subcellularLocation>
</comment>
<feature type="compositionally biased region" description="Acidic residues" evidence="21">
    <location>
        <begin position="103"/>
        <end position="112"/>
    </location>
</feature>
<dbReference type="GO" id="GO:0006260">
    <property type="term" value="P:DNA replication"/>
    <property type="evidence" value="ECO:0007669"/>
    <property type="project" value="UniProtKB-KW"/>
</dbReference>
<keyword evidence="26" id="KW-1185">Reference proteome</keyword>
<evidence type="ECO:0000259" key="22">
    <source>
        <dbReference type="Pfam" id="PF08696"/>
    </source>
</evidence>
<evidence type="ECO:0000256" key="9">
    <source>
        <dbReference type="ARBA" id="ARBA00022741"/>
    </source>
</evidence>
<feature type="compositionally biased region" description="Basic and acidic residues" evidence="21">
    <location>
        <begin position="179"/>
        <end position="191"/>
    </location>
</feature>
<dbReference type="InterPro" id="IPR011604">
    <property type="entry name" value="PDDEXK-like_dom_sf"/>
</dbReference>
<evidence type="ECO:0000256" key="2">
    <source>
        <dbReference type="ARBA" id="ARBA00004123"/>
    </source>
</evidence>
<feature type="domain" description="DNA replication factor Dna2 N-terminal" evidence="22">
    <location>
        <begin position="344"/>
        <end position="546"/>
    </location>
</feature>
<accession>A0AAV7IEA5</accession>
<keyword evidence="17" id="KW-0234">DNA repair</keyword>
<evidence type="ECO:0000256" key="7">
    <source>
        <dbReference type="ARBA" id="ARBA00022722"/>
    </source>
</evidence>
<feature type="compositionally biased region" description="Basic and acidic residues" evidence="21">
    <location>
        <begin position="1"/>
        <end position="15"/>
    </location>
</feature>
<evidence type="ECO:0000256" key="15">
    <source>
        <dbReference type="ARBA" id="ARBA00023014"/>
    </source>
</evidence>
<evidence type="ECO:0000256" key="1">
    <source>
        <dbReference type="ARBA" id="ARBA00001966"/>
    </source>
</evidence>
<dbReference type="InterPro" id="IPR026851">
    <property type="entry name" value="Dna2/JHS1_DEXXQ-box"/>
</dbReference>
<dbReference type="Gene3D" id="3.40.50.300">
    <property type="entry name" value="P-loop containing nucleotide triphosphate hydrolases"/>
    <property type="match status" value="3"/>
</dbReference>
<feature type="compositionally biased region" description="Polar residues" evidence="21">
    <location>
        <begin position="21"/>
        <end position="31"/>
    </location>
</feature>
<feature type="domain" description="DNA2/NAM7 helicase-like C-terminal" evidence="24">
    <location>
        <begin position="1078"/>
        <end position="1293"/>
    </location>
</feature>
<dbReference type="EMBL" id="JAHXZJ010001864">
    <property type="protein sequence ID" value="KAH0549988.1"/>
    <property type="molecule type" value="Genomic_DNA"/>
</dbReference>
<evidence type="ECO:0000256" key="17">
    <source>
        <dbReference type="ARBA" id="ARBA00023204"/>
    </source>
</evidence>
<keyword evidence="14" id="KW-0408">Iron</keyword>
<comment type="caution">
    <text evidence="25">The sequence shown here is derived from an EMBL/GenBank/DDBJ whole genome shotgun (WGS) entry which is preliminary data.</text>
</comment>
<dbReference type="CDD" id="cd22318">
    <property type="entry name" value="DNA2_N-like"/>
    <property type="match status" value="1"/>
</dbReference>
<keyword evidence="8" id="KW-0479">Metal-binding</keyword>
<dbReference type="GO" id="GO:0005634">
    <property type="term" value="C:nucleus"/>
    <property type="evidence" value="ECO:0007669"/>
    <property type="project" value="UniProtKB-SubCell"/>
</dbReference>
<keyword evidence="10" id="KW-0227">DNA damage</keyword>
<dbReference type="GO" id="GO:0016787">
    <property type="term" value="F:hydrolase activity"/>
    <property type="evidence" value="ECO:0007669"/>
    <property type="project" value="UniProtKB-KW"/>
</dbReference>
<organism evidence="25 26">
    <name type="scientific">Cotesia glomerata</name>
    <name type="common">Lepidopteran parasitic wasp</name>
    <name type="synonym">Apanteles glomeratus</name>
    <dbReference type="NCBI Taxonomy" id="32391"/>
    <lineage>
        <taxon>Eukaryota</taxon>
        <taxon>Metazoa</taxon>
        <taxon>Ecdysozoa</taxon>
        <taxon>Arthropoda</taxon>
        <taxon>Hexapoda</taxon>
        <taxon>Insecta</taxon>
        <taxon>Pterygota</taxon>
        <taxon>Neoptera</taxon>
        <taxon>Endopterygota</taxon>
        <taxon>Hymenoptera</taxon>
        <taxon>Apocrita</taxon>
        <taxon>Ichneumonoidea</taxon>
        <taxon>Braconidae</taxon>
        <taxon>Microgastrinae</taxon>
        <taxon>Cotesia</taxon>
    </lineage>
</organism>
<dbReference type="InterPro" id="IPR014808">
    <property type="entry name" value="DNA_replication_fac_Dna2_N"/>
</dbReference>
<evidence type="ECO:0000256" key="13">
    <source>
        <dbReference type="ARBA" id="ARBA00022840"/>
    </source>
</evidence>
<feature type="region of interest" description="Disordered" evidence="21">
    <location>
        <begin position="1"/>
        <end position="31"/>
    </location>
</feature>
<name>A0AAV7IEA5_COTGL</name>
<keyword evidence="15" id="KW-0411">Iron-sulfur</keyword>
<dbReference type="PANTHER" id="PTHR43788">
    <property type="entry name" value="DNA2/NAM7 HELICASE FAMILY MEMBER"/>
    <property type="match status" value="1"/>
</dbReference>